<protein>
    <submittedName>
        <fullName evidence="1">Uncharacterized protein</fullName>
    </submittedName>
</protein>
<dbReference type="OrthoDB" id="3247158at2759"/>
<dbReference type="AlphaFoldDB" id="A0A8S0RP87"/>
<dbReference type="Gramene" id="OE9A099207T1">
    <property type="protein sequence ID" value="OE9A099207C1"/>
    <property type="gene ID" value="OE9A099207"/>
</dbReference>
<dbReference type="Proteomes" id="UP000594638">
    <property type="component" value="Unassembled WGS sequence"/>
</dbReference>
<gene>
    <name evidence="1" type="ORF">OLEA9_A099207</name>
</gene>
<evidence type="ECO:0000313" key="2">
    <source>
        <dbReference type="Proteomes" id="UP000594638"/>
    </source>
</evidence>
<sequence length="128" mass="14457">MQIDTQGHSGEDAGLFLLSARSLIFELLWSIEMGNVGGCLHALRHMENWITVENQSLPLPRLESAGRNTPTSVLLLKQRVSVPEGSKYKLHHPKWKTGIKRKSSSEQKNVRGQYFDSWPFGVAETEQL</sequence>
<dbReference type="EMBL" id="CACTIH010003680">
    <property type="protein sequence ID" value="CAA2981756.1"/>
    <property type="molecule type" value="Genomic_DNA"/>
</dbReference>
<name>A0A8S0RP87_OLEEU</name>
<accession>A0A8S0RP87</accession>
<organism evidence="1 2">
    <name type="scientific">Olea europaea subsp. europaea</name>
    <dbReference type="NCBI Taxonomy" id="158383"/>
    <lineage>
        <taxon>Eukaryota</taxon>
        <taxon>Viridiplantae</taxon>
        <taxon>Streptophyta</taxon>
        <taxon>Embryophyta</taxon>
        <taxon>Tracheophyta</taxon>
        <taxon>Spermatophyta</taxon>
        <taxon>Magnoliopsida</taxon>
        <taxon>eudicotyledons</taxon>
        <taxon>Gunneridae</taxon>
        <taxon>Pentapetalae</taxon>
        <taxon>asterids</taxon>
        <taxon>lamiids</taxon>
        <taxon>Lamiales</taxon>
        <taxon>Oleaceae</taxon>
        <taxon>Oleeae</taxon>
        <taxon>Olea</taxon>
    </lineage>
</organism>
<proteinExistence type="predicted"/>
<reference evidence="1 2" key="1">
    <citation type="submission" date="2019-12" db="EMBL/GenBank/DDBJ databases">
        <authorList>
            <person name="Alioto T."/>
            <person name="Alioto T."/>
            <person name="Gomez Garrido J."/>
        </authorList>
    </citation>
    <scope>NUCLEOTIDE SEQUENCE [LARGE SCALE GENOMIC DNA]</scope>
</reference>
<comment type="caution">
    <text evidence="1">The sequence shown here is derived from an EMBL/GenBank/DDBJ whole genome shotgun (WGS) entry which is preliminary data.</text>
</comment>
<keyword evidence="2" id="KW-1185">Reference proteome</keyword>
<evidence type="ECO:0000313" key="1">
    <source>
        <dbReference type="EMBL" id="CAA2981756.1"/>
    </source>
</evidence>